<evidence type="ECO:0000313" key="4">
    <source>
        <dbReference type="Proteomes" id="UP000076078"/>
    </source>
</evidence>
<proteinExistence type="predicted"/>
<dbReference type="AlphaFoldDB" id="A0A152A0M1"/>
<evidence type="ECO:0000256" key="2">
    <source>
        <dbReference type="SAM" id="Phobius"/>
    </source>
</evidence>
<dbReference type="InParanoid" id="A0A152A0M1"/>
<feature type="transmembrane region" description="Helical" evidence="2">
    <location>
        <begin position="387"/>
        <end position="410"/>
    </location>
</feature>
<gene>
    <name evidence="3" type="ORF">DLAC_03750</name>
</gene>
<keyword evidence="4" id="KW-1185">Reference proteome</keyword>
<feature type="transmembrane region" description="Helical" evidence="2">
    <location>
        <begin position="263"/>
        <end position="285"/>
    </location>
</feature>
<feature type="transmembrane region" description="Helical" evidence="2">
    <location>
        <begin position="349"/>
        <end position="367"/>
    </location>
</feature>
<feature type="region of interest" description="Disordered" evidence="1">
    <location>
        <begin position="422"/>
        <end position="479"/>
    </location>
</feature>
<feature type="compositionally biased region" description="Low complexity" evidence="1">
    <location>
        <begin position="438"/>
        <end position="450"/>
    </location>
</feature>
<feature type="transmembrane region" description="Helical" evidence="2">
    <location>
        <begin position="539"/>
        <end position="560"/>
    </location>
</feature>
<keyword evidence="2" id="KW-0472">Membrane</keyword>
<sequence length="576" mass="65612">MIQLSSPIASHFRYKEGNEVTSTLFISFIVVFLVMVIVSILNYMKSRYRSKSQSNGNTTHDYNQILRKYMVKSIERLFFCLGVLLMIFYLSETSGLLKNVEWLIDENLSSTKIDISSINKDSFIIYSLTSQNDDHIKNNNISIKDVTVSDIQSTLSPENFETIDKPIINSTLDNTTLVNLTSTTTITNSTIITNITSINTTTPIPINSTIEKNTTSSINNTTNVNSTLVYSSTKTSKPTTTTDVAENSKNIVELPLSMSKNKIISVTIQLVLVVLIFYLQIFIVMKYQRYLISSLSLQSQKRFTLINRKYIDILDNIKRLFKIDQKKLLAYLQDEFNCMLIDNLMEVPWIFGSVTLVISWISVRLYLENTQIHAIAGKWSIEHIFYPIHLLAWITLISSIVVLLYCNLYIRYNNVAPTQTISTTQNKSNNKDKDKDNSVIINNNNSTTQKLSKKKKKQQVENEREIVQKETPDDQSTSQKLVLKTTPHLNIHSFDSFGLITLLKVVMLVNSVVIITLYNLMSTYHAIGLFSLVYTVSPIVINIFILNPLIIIGFPFCSIISGDMNELMNIDVTKYD</sequence>
<dbReference type="Proteomes" id="UP000076078">
    <property type="component" value="Unassembled WGS sequence"/>
</dbReference>
<keyword evidence="2" id="KW-0812">Transmembrane</keyword>
<feature type="transmembrane region" description="Helical" evidence="2">
    <location>
        <begin position="497"/>
        <end position="519"/>
    </location>
</feature>
<evidence type="ECO:0000256" key="1">
    <source>
        <dbReference type="SAM" id="MobiDB-lite"/>
    </source>
</evidence>
<name>A0A152A0M1_TIELA</name>
<feature type="compositionally biased region" description="Basic and acidic residues" evidence="1">
    <location>
        <begin position="458"/>
        <end position="472"/>
    </location>
</feature>
<feature type="transmembrane region" description="Helical" evidence="2">
    <location>
        <begin position="20"/>
        <end position="44"/>
    </location>
</feature>
<organism evidence="3 4">
    <name type="scientific">Tieghemostelium lacteum</name>
    <name type="common">Slime mold</name>
    <name type="synonym">Dictyostelium lacteum</name>
    <dbReference type="NCBI Taxonomy" id="361077"/>
    <lineage>
        <taxon>Eukaryota</taxon>
        <taxon>Amoebozoa</taxon>
        <taxon>Evosea</taxon>
        <taxon>Eumycetozoa</taxon>
        <taxon>Dictyostelia</taxon>
        <taxon>Dictyosteliales</taxon>
        <taxon>Raperosteliaceae</taxon>
        <taxon>Tieghemostelium</taxon>
    </lineage>
</organism>
<evidence type="ECO:0000313" key="3">
    <source>
        <dbReference type="EMBL" id="KYQ99802.1"/>
    </source>
</evidence>
<feature type="transmembrane region" description="Helical" evidence="2">
    <location>
        <begin position="74"/>
        <end position="91"/>
    </location>
</feature>
<accession>A0A152A0M1</accession>
<keyword evidence="2" id="KW-1133">Transmembrane helix</keyword>
<protein>
    <submittedName>
        <fullName evidence="3">Uncharacterized protein</fullName>
    </submittedName>
</protein>
<dbReference type="EMBL" id="LODT01000020">
    <property type="protein sequence ID" value="KYQ99802.1"/>
    <property type="molecule type" value="Genomic_DNA"/>
</dbReference>
<dbReference type="OrthoDB" id="10686043at2759"/>
<reference evidence="3 4" key="1">
    <citation type="submission" date="2015-12" db="EMBL/GenBank/DDBJ databases">
        <title>Dictyostelia acquired genes for synthesis and detection of signals that induce cell-type specialization by lateral gene transfer from prokaryotes.</title>
        <authorList>
            <person name="Gloeckner G."/>
            <person name="Schaap P."/>
        </authorList>
    </citation>
    <scope>NUCLEOTIDE SEQUENCE [LARGE SCALE GENOMIC DNA]</scope>
    <source>
        <strain evidence="3 4">TK</strain>
    </source>
</reference>
<comment type="caution">
    <text evidence="3">The sequence shown here is derived from an EMBL/GenBank/DDBJ whole genome shotgun (WGS) entry which is preliminary data.</text>
</comment>
<dbReference type="OMA" id="RWIEYLL"/>